<dbReference type="EMBL" id="PP511589">
    <property type="protein sequence ID" value="XCD05656.1"/>
    <property type="molecule type" value="Genomic_DNA"/>
</dbReference>
<organism evidence="2">
    <name type="scientific">Dulem virus 90</name>
    <dbReference type="NCBI Taxonomy" id="3145801"/>
    <lineage>
        <taxon>Viruses</taxon>
        <taxon>Monodnaviria</taxon>
        <taxon>Sangervirae</taxon>
        <taxon>Phixviricota</taxon>
        <taxon>Malgrandaviricetes</taxon>
        <taxon>Petitvirales</taxon>
        <taxon>Microviridae</taxon>
        <taxon>Microvirus</taxon>
    </lineage>
</organism>
<proteinExistence type="predicted"/>
<evidence type="ECO:0000313" key="1">
    <source>
        <dbReference type="EMBL" id="XCD05656.1"/>
    </source>
</evidence>
<evidence type="ECO:0000313" key="2">
    <source>
        <dbReference type="EMBL" id="XCD07210.1"/>
    </source>
</evidence>
<sequence>MGFFSGLKGIVSAALPFVGSTALGMSDTIANGYFNKRAASQQNGYQWAFWKANNDYNSPASQMQRLEEAGLNPNLVYGNGAATHQATMATAPKVAAAQSNMLASLQTANMFGQMANTEAQTDIIRHNLKYAEANNLPYGVPKTPANVIGPQVESGLNSVSNAFSSLISALVPLKFRNPYLTGSGLRVYNPTKPALGSNVNRKKSNFKLRFW</sequence>
<accession>A0AAU8B5V3</accession>
<name>A0AAU8B5V3_9VIRU</name>
<reference evidence="2" key="1">
    <citation type="submission" date="2024-03" db="EMBL/GenBank/DDBJ databases">
        <title>Diverse circular DNA viruses in blood, oral, and fecal samples of captive lemurs.</title>
        <authorList>
            <person name="Paietta E.N."/>
            <person name="Kraberger S."/>
            <person name="Lund M.C."/>
            <person name="Custer J.M."/>
            <person name="Vargas K.M."/>
            <person name="Ehmke E.E."/>
            <person name="Yoder A.D."/>
            <person name="Varsani A."/>
        </authorList>
    </citation>
    <scope>NUCLEOTIDE SEQUENCE</scope>
    <source>
        <strain evidence="1">Duke_24FS_126</strain>
        <strain evidence="2">Duke_26_105</strain>
    </source>
</reference>
<protein>
    <submittedName>
        <fullName evidence="2">DNA pilot protein</fullName>
    </submittedName>
</protein>
<dbReference type="EMBL" id="PP511766">
    <property type="protein sequence ID" value="XCD07210.1"/>
    <property type="molecule type" value="Genomic_DNA"/>
</dbReference>